<accession>E6MT45</accession>
<dbReference type="STRING" id="888832.HMPREF9420_2663"/>
<dbReference type="HOGENOM" id="CLU_2992946_0_0_10"/>
<evidence type="ECO:0000313" key="1">
    <source>
        <dbReference type="EMBL" id="EFV03198.1"/>
    </source>
</evidence>
<protein>
    <submittedName>
        <fullName evidence="1">Uncharacterized protein</fullName>
    </submittedName>
</protein>
<organism evidence="1 2">
    <name type="scientific">Segatella salivae DSM 15606</name>
    <dbReference type="NCBI Taxonomy" id="888832"/>
    <lineage>
        <taxon>Bacteria</taxon>
        <taxon>Pseudomonadati</taxon>
        <taxon>Bacteroidota</taxon>
        <taxon>Bacteroidia</taxon>
        <taxon>Bacteroidales</taxon>
        <taxon>Prevotellaceae</taxon>
        <taxon>Segatella</taxon>
    </lineage>
</organism>
<gene>
    <name evidence="1" type="ORF">HMPREF9420_2663</name>
</gene>
<name>E6MT45_9BACT</name>
<sequence>MARHITGNGGGNKKEMLLNVFIRAQKGAKITILIKKFYLWLYMFSDCISISFDEQIC</sequence>
<dbReference type="AlphaFoldDB" id="E6MT45"/>
<evidence type="ECO:0000313" key="2">
    <source>
        <dbReference type="Proteomes" id="UP000003874"/>
    </source>
</evidence>
<keyword evidence="2" id="KW-1185">Reference proteome</keyword>
<reference evidence="1 2" key="1">
    <citation type="submission" date="2010-12" db="EMBL/GenBank/DDBJ databases">
        <authorList>
            <person name="Muzny D."/>
            <person name="Qin X."/>
            <person name="Deng J."/>
            <person name="Jiang H."/>
            <person name="Liu Y."/>
            <person name="Qu J."/>
            <person name="Song X.-Z."/>
            <person name="Zhang L."/>
            <person name="Thornton R."/>
            <person name="Coyle M."/>
            <person name="Francisco L."/>
            <person name="Jackson L."/>
            <person name="Javaid M."/>
            <person name="Korchina V."/>
            <person name="Kovar C."/>
            <person name="Mata R."/>
            <person name="Mathew T."/>
            <person name="Ngo R."/>
            <person name="Nguyen L."/>
            <person name="Nguyen N."/>
            <person name="Okwuonu G."/>
            <person name="Ongeri F."/>
            <person name="Pham C."/>
            <person name="Simmons D."/>
            <person name="Wilczek-Boney K."/>
            <person name="Hale W."/>
            <person name="Jakkamsetti A."/>
            <person name="Pham P."/>
            <person name="Ruth R."/>
            <person name="San Lucas F."/>
            <person name="Warren J."/>
            <person name="Zhang J."/>
            <person name="Zhao Z."/>
            <person name="Zhou C."/>
            <person name="Zhu D."/>
            <person name="Lee S."/>
            <person name="Bess C."/>
            <person name="Blankenburg K."/>
            <person name="Forbes L."/>
            <person name="Fu Q."/>
            <person name="Gubbala S."/>
            <person name="Hirani K."/>
            <person name="Jayaseelan J.C."/>
            <person name="Lara F."/>
            <person name="Munidasa M."/>
            <person name="Palculict T."/>
            <person name="Patil S."/>
            <person name="Pu L.-L."/>
            <person name="Saada N."/>
            <person name="Tang L."/>
            <person name="Weissenberger G."/>
            <person name="Zhu Y."/>
            <person name="Hemphill L."/>
            <person name="Shang Y."/>
            <person name="Youmans B."/>
            <person name="Ayvaz T."/>
            <person name="Ross M."/>
            <person name="Santibanez J."/>
            <person name="Aqrawi P."/>
            <person name="Gross S."/>
            <person name="Joshi V."/>
            <person name="Fowler G."/>
            <person name="Nazareth L."/>
            <person name="Reid J."/>
            <person name="Worley K."/>
            <person name="Petrosino J."/>
            <person name="Highlander S."/>
            <person name="Gibbs R."/>
        </authorList>
    </citation>
    <scope>NUCLEOTIDE SEQUENCE [LARGE SCALE GENOMIC DNA]</scope>
    <source>
        <strain evidence="1 2">DSM 15606</strain>
    </source>
</reference>
<dbReference type="EMBL" id="AEQO01000204">
    <property type="protein sequence ID" value="EFV03198.1"/>
    <property type="molecule type" value="Genomic_DNA"/>
</dbReference>
<proteinExistence type="predicted"/>
<dbReference type="Proteomes" id="UP000003874">
    <property type="component" value="Unassembled WGS sequence"/>
</dbReference>
<comment type="caution">
    <text evidence="1">The sequence shown here is derived from an EMBL/GenBank/DDBJ whole genome shotgun (WGS) entry which is preliminary data.</text>
</comment>